<accession>A0A841YVQ4</accession>
<reference evidence="1 2" key="1">
    <citation type="submission" date="2020-03" db="EMBL/GenBank/DDBJ databases">
        <title>Soil Listeria distribution.</title>
        <authorList>
            <person name="Liao J."/>
            <person name="Wiedmann M."/>
        </authorList>
    </citation>
    <scope>NUCLEOTIDE SEQUENCE [LARGE SCALE GENOMIC DNA]</scope>
    <source>
        <strain evidence="1 2">FSL L7-1614</strain>
    </source>
</reference>
<dbReference type="Proteomes" id="UP000569903">
    <property type="component" value="Unassembled WGS sequence"/>
</dbReference>
<comment type="caution">
    <text evidence="1">The sequence shown here is derived from an EMBL/GenBank/DDBJ whole genome shotgun (WGS) entry which is preliminary data.</text>
</comment>
<dbReference type="AlphaFoldDB" id="A0A841YVQ4"/>
<organism evidence="1 2">
    <name type="scientific">Listeria newyorkensis</name>
    <dbReference type="NCBI Taxonomy" id="1497681"/>
    <lineage>
        <taxon>Bacteria</taxon>
        <taxon>Bacillati</taxon>
        <taxon>Bacillota</taxon>
        <taxon>Bacilli</taxon>
        <taxon>Bacillales</taxon>
        <taxon>Listeriaceae</taxon>
        <taxon>Listeria</taxon>
    </lineage>
</organism>
<dbReference type="EMBL" id="JAARQN010000006">
    <property type="protein sequence ID" value="MBC1457891.1"/>
    <property type="molecule type" value="Genomic_DNA"/>
</dbReference>
<dbReference type="RefSeq" id="WP_185389142.1">
    <property type="nucleotide sequence ID" value="NZ_JAARQN010000006.1"/>
</dbReference>
<sequence length="117" mass="13674">MAVTATMLAQYTTHRLITKVLVDNIVIFEKNHIISYFEGCNRDQIIFFKCLIYMVEYGFSFDDAHTIFFDEKEVGIQDMENLLDDGDYHAWDSLCVSISDGFELMKECENLIHDITR</sequence>
<protein>
    <submittedName>
        <fullName evidence="1">Uncharacterized protein</fullName>
    </submittedName>
</protein>
<name>A0A841YVQ4_9LIST</name>
<evidence type="ECO:0000313" key="2">
    <source>
        <dbReference type="Proteomes" id="UP000569903"/>
    </source>
</evidence>
<proteinExistence type="predicted"/>
<evidence type="ECO:0000313" key="1">
    <source>
        <dbReference type="EMBL" id="MBC1457891.1"/>
    </source>
</evidence>
<gene>
    <name evidence="1" type="ORF">HB850_08980</name>
</gene>